<keyword evidence="6" id="KW-1185">Reference proteome</keyword>
<dbReference type="SMART" id="SM00382">
    <property type="entry name" value="AAA"/>
    <property type="match status" value="1"/>
</dbReference>
<keyword evidence="2" id="KW-0547">Nucleotide-binding</keyword>
<dbReference type="InterPro" id="IPR027417">
    <property type="entry name" value="P-loop_NTPase"/>
</dbReference>
<dbReference type="InterPro" id="IPR003439">
    <property type="entry name" value="ABC_transporter-like_ATP-bd"/>
</dbReference>
<name>A0A2U9ID32_9CREN</name>
<dbReference type="GeneID" id="36831318"/>
<dbReference type="InterPro" id="IPR017871">
    <property type="entry name" value="ABC_transporter-like_CS"/>
</dbReference>
<evidence type="ECO:0000313" key="5">
    <source>
        <dbReference type="EMBL" id="AWR93927.1"/>
    </source>
</evidence>
<dbReference type="PROSITE" id="PS50893">
    <property type="entry name" value="ABC_TRANSPORTER_2"/>
    <property type="match status" value="1"/>
</dbReference>
<evidence type="ECO:0000313" key="6">
    <source>
        <dbReference type="Proteomes" id="UP000248044"/>
    </source>
</evidence>
<reference evidence="5 6" key="1">
    <citation type="submission" date="2018-05" db="EMBL/GenBank/DDBJ databases">
        <title>Complete Genome Sequences of Extremely Thermoacidophilic, Metal-Mobilizing Type-Strain Members of the Archaeal Family Sulfolobaceae: Acidianus brierleyi DSM-1651T, Acidianus sulfidivorans DSM-18786T, Metallosphaera hakonensis DSM-7519T, and Metallosphaera prunae DSM-10039T.</title>
        <authorList>
            <person name="Counts J.A."/>
            <person name="Kelly R.M."/>
        </authorList>
    </citation>
    <scope>NUCLEOTIDE SEQUENCE [LARGE SCALE GENOMIC DNA]</scope>
    <source>
        <strain evidence="5 6">DSM 1651</strain>
    </source>
</reference>
<dbReference type="Pfam" id="PF00005">
    <property type="entry name" value="ABC_tran"/>
    <property type="match status" value="1"/>
</dbReference>
<dbReference type="PANTHER" id="PTHR43067:SF3">
    <property type="entry name" value="MALTOSE ABC TRANSPORTER, ATP-BINDING PROTEIN"/>
    <property type="match status" value="1"/>
</dbReference>
<dbReference type="InterPro" id="IPR013563">
    <property type="entry name" value="Oligopep_ABC_C"/>
</dbReference>
<dbReference type="GO" id="GO:0015833">
    <property type="term" value="P:peptide transport"/>
    <property type="evidence" value="ECO:0007669"/>
    <property type="project" value="InterPro"/>
</dbReference>
<organism evidence="5 6">
    <name type="scientific">Acidianus brierleyi</name>
    <dbReference type="NCBI Taxonomy" id="41673"/>
    <lineage>
        <taxon>Archaea</taxon>
        <taxon>Thermoproteota</taxon>
        <taxon>Thermoprotei</taxon>
        <taxon>Sulfolobales</taxon>
        <taxon>Sulfolobaceae</taxon>
        <taxon>Acidianus</taxon>
    </lineage>
</organism>
<dbReference type="AlphaFoldDB" id="A0A2U9ID32"/>
<dbReference type="Proteomes" id="UP000248044">
    <property type="component" value="Chromosome"/>
</dbReference>
<dbReference type="GO" id="GO:0005524">
    <property type="term" value="F:ATP binding"/>
    <property type="evidence" value="ECO:0007669"/>
    <property type="project" value="UniProtKB-KW"/>
</dbReference>
<proteinExistence type="predicted"/>
<accession>A0A2U9ID32</accession>
<dbReference type="RefSeq" id="WP_110269811.1">
    <property type="nucleotide sequence ID" value="NZ_CP029289.2"/>
</dbReference>
<dbReference type="Gene3D" id="3.40.50.300">
    <property type="entry name" value="P-loop containing nucleotide triphosphate hydrolases"/>
    <property type="match status" value="1"/>
</dbReference>
<sequence length="322" mass="36001">MSFSTFLETRNLSVSYYMERTKIPAVKDVSFSMEKGEILGIIGESGSGKSTLAKAILRAIKPPGKIEPSSKIFFKGRELLSMKETDFKKEILWKSISYVPQASQNSLNNTMRVIDHFYDTAYSHGLSKEKVTEKALELLKMVKLDPERVARAYPFQLSGGMKQRVLIALSLLLDPDLVIMDEAVSSLDVATQRYILEIIKDINKNIGTSIIFITHDISISAYLSTDILVLYAGELMEEGKAEAVIKTPLHPYTADLISSVPSIGGSMQNIRPIKEGQPSLVGCPFNARCNKLMDYCKLNHPEVYDVNGRKVRCFLYGNNKDK</sequence>
<dbReference type="KEGG" id="abri:DFR85_04140"/>
<dbReference type="Pfam" id="PF08352">
    <property type="entry name" value="oligo_HPY"/>
    <property type="match status" value="1"/>
</dbReference>
<feature type="domain" description="ABC transporter" evidence="4">
    <location>
        <begin position="7"/>
        <end position="257"/>
    </location>
</feature>
<evidence type="ECO:0000256" key="3">
    <source>
        <dbReference type="ARBA" id="ARBA00022840"/>
    </source>
</evidence>
<dbReference type="PROSITE" id="PS00211">
    <property type="entry name" value="ABC_TRANSPORTER_1"/>
    <property type="match status" value="1"/>
</dbReference>
<dbReference type="PANTHER" id="PTHR43067">
    <property type="entry name" value="OLIGOPEPTIDE/DIPEPTIDE ABC TRANSPORTER, ATPASE SUBUNIT"/>
    <property type="match status" value="1"/>
</dbReference>
<evidence type="ECO:0000256" key="2">
    <source>
        <dbReference type="ARBA" id="ARBA00022741"/>
    </source>
</evidence>
<dbReference type="EMBL" id="CP029289">
    <property type="protein sequence ID" value="AWR93927.1"/>
    <property type="molecule type" value="Genomic_DNA"/>
</dbReference>
<evidence type="ECO:0000256" key="1">
    <source>
        <dbReference type="ARBA" id="ARBA00022448"/>
    </source>
</evidence>
<evidence type="ECO:0000259" key="4">
    <source>
        <dbReference type="PROSITE" id="PS50893"/>
    </source>
</evidence>
<keyword evidence="1" id="KW-0813">Transport</keyword>
<dbReference type="OrthoDB" id="18209at2157"/>
<dbReference type="InterPro" id="IPR003593">
    <property type="entry name" value="AAA+_ATPase"/>
</dbReference>
<keyword evidence="3 5" id="KW-0067">ATP-binding</keyword>
<dbReference type="NCBIfam" id="TIGR01727">
    <property type="entry name" value="oligo_HPY"/>
    <property type="match status" value="1"/>
</dbReference>
<dbReference type="SUPFAM" id="SSF52540">
    <property type="entry name" value="P-loop containing nucleoside triphosphate hydrolases"/>
    <property type="match status" value="1"/>
</dbReference>
<dbReference type="GO" id="GO:0016887">
    <property type="term" value="F:ATP hydrolysis activity"/>
    <property type="evidence" value="ECO:0007669"/>
    <property type="project" value="InterPro"/>
</dbReference>
<gene>
    <name evidence="5" type="ORF">DFR85_04140</name>
</gene>
<protein>
    <submittedName>
        <fullName evidence="5">ABC transporter ATP-binding protein</fullName>
    </submittedName>
</protein>
<dbReference type="CDD" id="cd03257">
    <property type="entry name" value="ABC_NikE_OppD_transporters"/>
    <property type="match status" value="1"/>
</dbReference>